<gene>
    <name evidence="2" type="ORF">ACFQ04_15710</name>
</gene>
<sequence length="266" mass="28552">MSDTAADDGGVRLHRRLDGDRAIDLAIRRSGTGDGRPVLLVHGMGGDHTTWRRLASRLRDEGRPVVSYDQRGHGLSSRGPYGLDALRDDLLAVLAEAGPSGRVDVVAHSLGAHVALRAVMAEPDRFGRLVLEEVPPMPRDAADVAEGIAPRASAWEAVLGVVDLIRDPRPLMRFDVTVAPSVQAAFDVPDPDWWAAVAGVRSPVLVVSGGDRSFLPPRHLRTLAGTLPAGRFLTIDAGHSVHRDRPDPFTRAVVAFLRGDPVGVRD</sequence>
<reference evidence="3" key="1">
    <citation type="journal article" date="2019" name="Int. J. Syst. Evol. Microbiol.">
        <title>The Global Catalogue of Microorganisms (GCM) 10K type strain sequencing project: providing services to taxonomists for standard genome sequencing and annotation.</title>
        <authorList>
            <consortium name="The Broad Institute Genomics Platform"/>
            <consortium name="The Broad Institute Genome Sequencing Center for Infectious Disease"/>
            <person name="Wu L."/>
            <person name="Ma J."/>
        </authorList>
    </citation>
    <scope>NUCLEOTIDE SEQUENCE [LARGE SCALE GENOMIC DNA]</scope>
    <source>
        <strain evidence="3">CCUG 50873</strain>
    </source>
</reference>
<dbReference type="RefSeq" id="WP_253648846.1">
    <property type="nucleotide sequence ID" value="NZ_BAAAMO010000006.1"/>
</dbReference>
<keyword evidence="2" id="KW-0378">Hydrolase</keyword>
<protein>
    <submittedName>
        <fullName evidence="2">Alpha/beta fold hydrolase</fullName>
    </submittedName>
</protein>
<accession>A0ABW3GE04</accession>
<dbReference type="EMBL" id="JBHTIL010000002">
    <property type="protein sequence ID" value="MFD0927185.1"/>
    <property type="molecule type" value="Genomic_DNA"/>
</dbReference>
<organism evidence="2 3">
    <name type="scientific">Williamsia deligens</name>
    <dbReference type="NCBI Taxonomy" id="321325"/>
    <lineage>
        <taxon>Bacteria</taxon>
        <taxon>Bacillati</taxon>
        <taxon>Actinomycetota</taxon>
        <taxon>Actinomycetes</taxon>
        <taxon>Mycobacteriales</taxon>
        <taxon>Nocardiaceae</taxon>
        <taxon>Williamsia</taxon>
    </lineage>
</organism>
<dbReference type="SUPFAM" id="SSF53474">
    <property type="entry name" value="alpha/beta-Hydrolases"/>
    <property type="match status" value="1"/>
</dbReference>
<dbReference type="GO" id="GO:0016787">
    <property type="term" value="F:hydrolase activity"/>
    <property type="evidence" value="ECO:0007669"/>
    <property type="project" value="UniProtKB-KW"/>
</dbReference>
<evidence type="ECO:0000259" key="1">
    <source>
        <dbReference type="Pfam" id="PF12697"/>
    </source>
</evidence>
<dbReference type="InterPro" id="IPR000073">
    <property type="entry name" value="AB_hydrolase_1"/>
</dbReference>
<dbReference type="InterPro" id="IPR050228">
    <property type="entry name" value="Carboxylesterase_BioH"/>
</dbReference>
<dbReference type="Pfam" id="PF12697">
    <property type="entry name" value="Abhydrolase_6"/>
    <property type="match status" value="1"/>
</dbReference>
<keyword evidence="3" id="KW-1185">Reference proteome</keyword>
<proteinExistence type="predicted"/>
<name>A0ABW3GE04_9NOCA</name>
<dbReference type="PANTHER" id="PTHR43194">
    <property type="entry name" value="HYDROLASE ALPHA/BETA FOLD FAMILY"/>
    <property type="match status" value="1"/>
</dbReference>
<dbReference type="PANTHER" id="PTHR43194:SF2">
    <property type="entry name" value="PEROXISOMAL MEMBRANE PROTEIN LPX1"/>
    <property type="match status" value="1"/>
</dbReference>
<feature type="domain" description="AB hydrolase-1" evidence="1">
    <location>
        <begin position="38"/>
        <end position="251"/>
    </location>
</feature>
<evidence type="ECO:0000313" key="2">
    <source>
        <dbReference type="EMBL" id="MFD0927185.1"/>
    </source>
</evidence>
<dbReference type="Gene3D" id="3.40.50.1820">
    <property type="entry name" value="alpha/beta hydrolase"/>
    <property type="match status" value="1"/>
</dbReference>
<dbReference type="InterPro" id="IPR029058">
    <property type="entry name" value="AB_hydrolase_fold"/>
</dbReference>
<evidence type="ECO:0000313" key="3">
    <source>
        <dbReference type="Proteomes" id="UP001597068"/>
    </source>
</evidence>
<comment type="caution">
    <text evidence="2">The sequence shown here is derived from an EMBL/GenBank/DDBJ whole genome shotgun (WGS) entry which is preliminary data.</text>
</comment>
<dbReference type="Proteomes" id="UP001597068">
    <property type="component" value="Unassembled WGS sequence"/>
</dbReference>